<dbReference type="Gene3D" id="1.10.260.40">
    <property type="entry name" value="lambda repressor-like DNA-binding domains"/>
    <property type="match status" value="1"/>
</dbReference>
<evidence type="ECO:0000256" key="1">
    <source>
        <dbReference type="SAM" id="MobiDB-lite"/>
    </source>
</evidence>
<evidence type="ECO:0000313" key="4">
    <source>
        <dbReference type="Proteomes" id="UP000278863"/>
    </source>
</evidence>
<dbReference type="InterPro" id="IPR001387">
    <property type="entry name" value="Cro/C1-type_HTH"/>
</dbReference>
<accession>A0A386KHG8</accession>
<proteinExistence type="predicted"/>
<dbReference type="EMBL" id="MH779515">
    <property type="protein sequence ID" value="AYD84686.1"/>
    <property type="molecule type" value="Genomic_DNA"/>
</dbReference>
<organism evidence="3 4">
    <name type="scientific">Mycobacterium phage Sweets</name>
    <dbReference type="NCBI Taxonomy" id="2315545"/>
    <lineage>
        <taxon>Viruses</taxon>
        <taxon>Duplodnaviria</taxon>
        <taxon>Heunggongvirae</taxon>
        <taxon>Uroviricota</taxon>
        <taxon>Caudoviricetes</taxon>
        <taxon>Gclasvirinae</taxon>
        <taxon>Liefievirus</taxon>
        <taxon>Liefievirus halo</taxon>
        <taxon>Mycobacterium virus Halo</taxon>
    </lineage>
</organism>
<protein>
    <submittedName>
        <fullName evidence="3">Immunity repressor</fullName>
    </submittedName>
</protein>
<feature type="region of interest" description="Disordered" evidence="1">
    <location>
        <begin position="76"/>
        <end position="101"/>
    </location>
</feature>
<evidence type="ECO:0000259" key="2">
    <source>
        <dbReference type="PROSITE" id="PS50943"/>
    </source>
</evidence>
<dbReference type="Pfam" id="PF01381">
    <property type="entry name" value="HTH_3"/>
    <property type="match status" value="1"/>
</dbReference>
<dbReference type="Proteomes" id="UP000278863">
    <property type="component" value="Segment"/>
</dbReference>
<gene>
    <name evidence="3" type="primary">33</name>
    <name evidence="3" type="ORF">SEA_SWEETS_33</name>
</gene>
<dbReference type="PROSITE" id="PS50943">
    <property type="entry name" value="HTH_CROC1"/>
    <property type="match status" value="1"/>
</dbReference>
<feature type="domain" description="HTH cro/C1-type" evidence="2">
    <location>
        <begin position="19"/>
        <end position="73"/>
    </location>
</feature>
<dbReference type="CDD" id="cd00093">
    <property type="entry name" value="HTH_XRE"/>
    <property type="match status" value="1"/>
</dbReference>
<feature type="region of interest" description="Disordered" evidence="1">
    <location>
        <begin position="116"/>
        <end position="136"/>
    </location>
</feature>
<dbReference type="SUPFAM" id="SSF47413">
    <property type="entry name" value="lambda repressor-like DNA-binding domains"/>
    <property type="match status" value="1"/>
</dbReference>
<dbReference type="SMART" id="SM00530">
    <property type="entry name" value="HTH_XRE"/>
    <property type="match status" value="1"/>
</dbReference>
<name>A0A386KHG8_9CAUD</name>
<dbReference type="InterPro" id="IPR010982">
    <property type="entry name" value="Lambda_DNA-bd_dom_sf"/>
</dbReference>
<sequence>MSQAFDMGRIPPSRLSYRLLIARLEAGLKQEELAALMGCGRTVVSNAEKGKGPVRKIVLNAWALATGVPISWLEHGDGGWYPPEDPPAGDEEVRPEGFEPPTFCLGATRKKSLVSVDSERNADVLPGPWSTLDKAS</sequence>
<evidence type="ECO:0000313" key="3">
    <source>
        <dbReference type="EMBL" id="AYD84686.1"/>
    </source>
</evidence>
<reference evidence="4" key="1">
    <citation type="submission" date="2018-08" db="EMBL/GenBank/DDBJ databases">
        <authorList>
            <person name="Pope W.H."/>
            <person name="Garlena R.A."/>
            <person name="Russell D.A."/>
            <person name="Jacobs-Sera D."/>
            <person name="Hatfull G.F."/>
        </authorList>
    </citation>
    <scope>NUCLEOTIDE SEQUENCE [LARGE SCALE GENOMIC DNA]</scope>
</reference>
<dbReference type="GO" id="GO:0003677">
    <property type="term" value="F:DNA binding"/>
    <property type="evidence" value="ECO:0007669"/>
    <property type="project" value="InterPro"/>
</dbReference>